<dbReference type="SUPFAM" id="SSF53756">
    <property type="entry name" value="UDP-Glycosyltransferase/glycogen phosphorylase"/>
    <property type="match status" value="1"/>
</dbReference>
<evidence type="ECO:0000313" key="2">
    <source>
        <dbReference type="EMBL" id="SVB77676.1"/>
    </source>
</evidence>
<feature type="domain" description="UDP-N-acetylglucosamine 2-epimerase" evidence="1">
    <location>
        <begin position="21"/>
        <end position="329"/>
    </location>
</feature>
<dbReference type="Pfam" id="PF02350">
    <property type="entry name" value="Epimerase_2"/>
    <property type="match status" value="1"/>
</dbReference>
<gene>
    <name evidence="2" type="ORF">METZ01_LOCUS230530</name>
</gene>
<name>A0A382GRB6_9ZZZZ</name>
<proteinExistence type="predicted"/>
<organism evidence="2">
    <name type="scientific">marine metagenome</name>
    <dbReference type="NCBI Taxonomy" id="408172"/>
    <lineage>
        <taxon>unclassified sequences</taxon>
        <taxon>metagenomes</taxon>
        <taxon>ecological metagenomes</taxon>
    </lineage>
</organism>
<dbReference type="PANTHER" id="PTHR43174:SF1">
    <property type="entry name" value="UDP-N-ACETYLGLUCOSAMINE 2-EPIMERASE"/>
    <property type="match status" value="1"/>
</dbReference>
<protein>
    <recommendedName>
        <fullName evidence="1">UDP-N-acetylglucosamine 2-epimerase domain-containing protein</fullName>
    </recommendedName>
</protein>
<dbReference type="EMBL" id="UINC01056989">
    <property type="protein sequence ID" value="SVB77676.1"/>
    <property type="molecule type" value="Genomic_DNA"/>
</dbReference>
<dbReference type="Gene3D" id="3.40.50.2000">
    <property type="entry name" value="Glycogen Phosphorylase B"/>
    <property type="match status" value="2"/>
</dbReference>
<dbReference type="PANTHER" id="PTHR43174">
    <property type="entry name" value="UDP-N-ACETYLGLUCOSAMINE 2-EPIMERASE"/>
    <property type="match status" value="1"/>
</dbReference>
<dbReference type="InterPro" id="IPR029767">
    <property type="entry name" value="WecB-like"/>
</dbReference>
<dbReference type="AlphaFoldDB" id="A0A382GRB6"/>
<accession>A0A382GRB6</accession>
<reference evidence="2" key="1">
    <citation type="submission" date="2018-05" db="EMBL/GenBank/DDBJ databases">
        <authorList>
            <person name="Lanie J.A."/>
            <person name="Ng W.-L."/>
            <person name="Kazmierczak K.M."/>
            <person name="Andrzejewski T.M."/>
            <person name="Davidsen T.M."/>
            <person name="Wayne K.J."/>
            <person name="Tettelin H."/>
            <person name="Glass J.I."/>
            <person name="Rusch D."/>
            <person name="Podicherti R."/>
            <person name="Tsui H.-C.T."/>
            <person name="Winkler M.E."/>
        </authorList>
    </citation>
    <scope>NUCLEOTIDE SEQUENCE</scope>
</reference>
<dbReference type="InterPro" id="IPR003331">
    <property type="entry name" value="UDP_GlcNAc_Epimerase_2_dom"/>
</dbReference>
<feature type="non-terminal residue" evidence="2">
    <location>
        <position position="355"/>
    </location>
</feature>
<evidence type="ECO:0000259" key="1">
    <source>
        <dbReference type="Pfam" id="PF02350"/>
    </source>
</evidence>
<sequence length="355" mass="40901">MIHIIVGTRAQIIKMAPVMRELENRSIDYNFIFLAQHKETIHELISQFGIKKPDIVIGDLDKDITNVKDMIFWSVRVLTYSFLNSKKIFQNDQQGVVLIHGDAPPLFLGALMAKRQGLKVAQVEAGLRSNNYLKPFPEELTRVFSAKIGLIDIFFCQDEKAVNNISYLNKTVFCTRYNTMLDSLRLVDITDTIIKHTETIEKFAIVSLHRFETILKKEKLEIAVKEIKKIADKIKIFFILHPPTRASLKKNNLYENLDKNPRCVLLPRQDFFEFNNLLVKAEFLITDGGSNQEECFYLGTPCLLFRSETERSEGIGENVVVSNFDPAIIEKFVLNYNSYRRQPIPATFSPSRFIV</sequence>